<evidence type="ECO:0000256" key="1">
    <source>
        <dbReference type="SAM" id="MobiDB-lite"/>
    </source>
</evidence>
<sequence length="179" mass="19918">MDCEPATKEEQPQVPIDDETIEMPGAYPQTSQIQWSDVRYASASSPPPPPPQPPLQQQQQQQQRAPAAAGDPAVGRLLEWSAGIDRSIAEINRKLDFLLLETKDFRGMEAHYRALLRERTPAGTALPDACRRLDAHAQSVLEVAWRLDGTAKQFEVLALDLERLREGSEVTVSIKPGRK</sequence>
<feature type="compositionally biased region" description="Pro residues" evidence="1">
    <location>
        <begin position="45"/>
        <end position="54"/>
    </location>
</feature>
<dbReference type="Proteomes" id="UP001232148">
    <property type="component" value="Unassembled WGS sequence"/>
</dbReference>
<comment type="caution">
    <text evidence="2">The sequence shown here is derived from an EMBL/GenBank/DDBJ whole genome shotgun (WGS) entry which is preliminary data.</text>
</comment>
<feature type="compositionally biased region" description="Low complexity" evidence="1">
    <location>
        <begin position="55"/>
        <end position="69"/>
    </location>
</feature>
<dbReference type="EMBL" id="MU842988">
    <property type="protein sequence ID" value="KAK2023748.1"/>
    <property type="molecule type" value="Genomic_DNA"/>
</dbReference>
<accession>A0AAD9H7S2</accession>
<proteinExistence type="predicted"/>
<reference evidence="2" key="1">
    <citation type="submission" date="2021-06" db="EMBL/GenBank/DDBJ databases">
        <title>Comparative genomics, transcriptomics and evolutionary studies reveal genomic signatures of adaptation to plant cell wall in hemibiotrophic fungi.</title>
        <authorList>
            <consortium name="DOE Joint Genome Institute"/>
            <person name="Baroncelli R."/>
            <person name="Diaz J.F."/>
            <person name="Benocci T."/>
            <person name="Peng M."/>
            <person name="Battaglia E."/>
            <person name="Haridas S."/>
            <person name="Andreopoulos W."/>
            <person name="Labutti K."/>
            <person name="Pangilinan J."/>
            <person name="Floch G.L."/>
            <person name="Makela M.R."/>
            <person name="Henrissat B."/>
            <person name="Grigoriev I.V."/>
            <person name="Crouch J.A."/>
            <person name="De Vries R.P."/>
            <person name="Sukno S.A."/>
            <person name="Thon M.R."/>
        </authorList>
    </citation>
    <scope>NUCLEOTIDE SEQUENCE</scope>
    <source>
        <strain evidence="2">MAFF235873</strain>
    </source>
</reference>
<dbReference type="AlphaFoldDB" id="A0AAD9H7S2"/>
<feature type="compositionally biased region" description="Basic and acidic residues" evidence="1">
    <location>
        <begin position="1"/>
        <end position="11"/>
    </location>
</feature>
<feature type="region of interest" description="Disordered" evidence="1">
    <location>
        <begin position="1"/>
        <end position="72"/>
    </location>
</feature>
<evidence type="ECO:0000313" key="3">
    <source>
        <dbReference type="Proteomes" id="UP001232148"/>
    </source>
</evidence>
<name>A0AAD9H7S2_9PEZI</name>
<evidence type="ECO:0000313" key="2">
    <source>
        <dbReference type="EMBL" id="KAK2023748.1"/>
    </source>
</evidence>
<organism evidence="2 3">
    <name type="scientific">Colletotrichum zoysiae</name>
    <dbReference type="NCBI Taxonomy" id="1216348"/>
    <lineage>
        <taxon>Eukaryota</taxon>
        <taxon>Fungi</taxon>
        <taxon>Dikarya</taxon>
        <taxon>Ascomycota</taxon>
        <taxon>Pezizomycotina</taxon>
        <taxon>Sordariomycetes</taxon>
        <taxon>Hypocreomycetidae</taxon>
        <taxon>Glomerellales</taxon>
        <taxon>Glomerellaceae</taxon>
        <taxon>Colletotrichum</taxon>
        <taxon>Colletotrichum graminicola species complex</taxon>
    </lineage>
</organism>
<keyword evidence="3" id="KW-1185">Reference proteome</keyword>
<protein>
    <submittedName>
        <fullName evidence="2">Uncharacterized protein</fullName>
    </submittedName>
</protein>
<gene>
    <name evidence="2" type="ORF">LX32DRAFT_707170</name>
</gene>